<dbReference type="InterPro" id="IPR027417">
    <property type="entry name" value="P-loop_NTPase"/>
</dbReference>
<evidence type="ECO:0000256" key="1">
    <source>
        <dbReference type="RuleBase" id="RU363044"/>
    </source>
</evidence>
<dbReference type="Gene3D" id="3.40.50.300">
    <property type="entry name" value="P-loop containing nucleotide triphosphate hydrolases"/>
    <property type="match status" value="1"/>
</dbReference>
<keyword evidence="4" id="KW-1185">Reference proteome</keyword>
<evidence type="ECO:0000313" key="4">
    <source>
        <dbReference type="Proteomes" id="UP000235388"/>
    </source>
</evidence>
<feature type="domain" description="DNA helicase Pif1-like DEAD-box helicase" evidence="2">
    <location>
        <begin position="120"/>
        <end position="335"/>
    </location>
</feature>
<dbReference type="PANTHER" id="PTHR10492">
    <property type="match status" value="1"/>
</dbReference>
<dbReference type="InterPro" id="IPR010285">
    <property type="entry name" value="DNA_helicase_pif1-like_DEAD"/>
</dbReference>
<comment type="similarity">
    <text evidence="1">Belongs to the helicase family.</text>
</comment>
<dbReference type="GO" id="GO:0016887">
    <property type="term" value="F:ATP hydrolysis activity"/>
    <property type="evidence" value="ECO:0007669"/>
    <property type="project" value="RHEA"/>
</dbReference>
<dbReference type="GO" id="GO:0005524">
    <property type="term" value="F:ATP binding"/>
    <property type="evidence" value="ECO:0007669"/>
    <property type="project" value="UniProtKB-KW"/>
</dbReference>
<evidence type="ECO:0000313" key="3">
    <source>
        <dbReference type="EMBL" id="PLW30326.1"/>
    </source>
</evidence>
<protein>
    <recommendedName>
        <fullName evidence="1">ATP-dependent DNA helicase</fullName>
        <ecNumber evidence="1">5.6.2.3</ecNumber>
    </recommendedName>
</protein>
<comment type="catalytic activity">
    <reaction evidence="1">
        <text>ATP + H2O = ADP + phosphate + H(+)</text>
        <dbReference type="Rhea" id="RHEA:13065"/>
        <dbReference type="ChEBI" id="CHEBI:15377"/>
        <dbReference type="ChEBI" id="CHEBI:15378"/>
        <dbReference type="ChEBI" id="CHEBI:30616"/>
        <dbReference type="ChEBI" id="CHEBI:43474"/>
        <dbReference type="ChEBI" id="CHEBI:456216"/>
        <dbReference type="EC" id="5.6.2.3"/>
    </reaction>
</comment>
<comment type="caution">
    <text evidence="3">The sequence shown here is derived from an EMBL/GenBank/DDBJ whole genome shotgun (WGS) entry which is preliminary data.</text>
</comment>
<evidence type="ECO:0000259" key="2">
    <source>
        <dbReference type="Pfam" id="PF05970"/>
    </source>
</evidence>
<sequence length="434" mass="48131">MDAVNPYAKMYRLAKVVLKMNNAKTLAIQSVLKPSSDPKRYDLPAVDKVEVVIQGEGILTDKRQIVLHWKQGGLDSISDTHSAYFPLCYRLLFPLGLQQWDNLYQANTTQACLSDSIASFNAEQAAFYVAVGESLLALRGSMFYLDGPGGTGKKFLLNAVIDLCNTSNWNRIVVALSGVASLLLRNGQTAHSTFKIPIPCEQTSQLPLDADTIAGQALSSAHLIIWDEVVMTHMNGVNAVDCFLQRLTGKNTPFGGKVVIFAGDFKHILPVVKHNEYLQFLHATIKSTSLWRSIQQHTLVRNMRLATVLKGEWGEKNRKFASALLKLGEGTSQDNDFGLTRLRHINVQPTSSKSESNERLIDFVYSGLCDSFSCWPEENGAYLMESYILAPLNKDVRVLNDLMCCRLPGPVHWSISIEIPNPDGCDSLPEEVLN</sequence>
<keyword evidence="1" id="KW-0547">Nucleotide-binding</keyword>
<dbReference type="Pfam" id="PF05970">
    <property type="entry name" value="PIF1"/>
    <property type="match status" value="1"/>
</dbReference>
<dbReference type="EC" id="5.6.2.3" evidence="1"/>
<dbReference type="AlphaFoldDB" id="A0A2N5TXV0"/>
<dbReference type="GO" id="GO:0006281">
    <property type="term" value="P:DNA repair"/>
    <property type="evidence" value="ECO:0007669"/>
    <property type="project" value="UniProtKB-KW"/>
</dbReference>
<dbReference type="GO" id="GO:0000723">
    <property type="term" value="P:telomere maintenance"/>
    <property type="evidence" value="ECO:0007669"/>
    <property type="project" value="InterPro"/>
</dbReference>
<keyword evidence="1" id="KW-0227">DNA damage</keyword>
<name>A0A2N5TXV0_9BASI</name>
<dbReference type="OrthoDB" id="2669609at2759"/>
<dbReference type="GO" id="GO:0043139">
    <property type="term" value="F:5'-3' DNA helicase activity"/>
    <property type="evidence" value="ECO:0007669"/>
    <property type="project" value="UniProtKB-EC"/>
</dbReference>
<dbReference type="SUPFAM" id="SSF52540">
    <property type="entry name" value="P-loop containing nucleoside triphosphate hydrolases"/>
    <property type="match status" value="1"/>
</dbReference>
<dbReference type="STRING" id="200324.A0A2N5TXV0"/>
<dbReference type="GO" id="GO:0006310">
    <property type="term" value="P:DNA recombination"/>
    <property type="evidence" value="ECO:0007669"/>
    <property type="project" value="UniProtKB-KW"/>
</dbReference>
<keyword evidence="1" id="KW-0067">ATP-binding</keyword>
<proteinExistence type="inferred from homology"/>
<dbReference type="Proteomes" id="UP000235388">
    <property type="component" value="Unassembled WGS sequence"/>
</dbReference>
<reference evidence="3 4" key="1">
    <citation type="submission" date="2017-11" db="EMBL/GenBank/DDBJ databases">
        <title>De novo assembly and phasing of dikaryotic genomes from two isolates of Puccinia coronata f. sp. avenae, the causal agent of oat crown rust.</title>
        <authorList>
            <person name="Miller M.E."/>
            <person name="Zhang Y."/>
            <person name="Omidvar V."/>
            <person name="Sperschneider J."/>
            <person name="Schwessinger B."/>
            <person name="Raley C."/>
            <person name="Palmer J.M."/>
            <person name="Garnica D."/>
            <person name="Upadhyaya N."/>
            <person name="Rathjen J."/>
            <person name="Taylor J.M."/>
            <person name="Park R.F."/>
            <person name="Dodds P.N."/>
            <person name="Hirsch C.D."/>
            <person name="Kianian S.F."/>
            <person name="Figueroa M."/>
        </authorList>
    </citation>
    <scope>NUCLEOTIDE SEQUENCE [LARGE SCALE GENOMIC DNA]</scope>
    <source>
        <strain evidence="3">12NC29</strain>
    </source>
</reference>
<keyword evidence="1" id="KW-0234">DNA repair</keyword>
<accession>A0A2N5TXV0</accession>
<dbReference type="PANTHER" id="PTHR10492:SF57">
    <property type="entry name" value="ATP-DEPENDENT DNA HELICASE"/>
    <property type="match status" value="1"/>
</dbReference>
<comment type="cofactor">
    <cofactor evidence="1">
        <name>Mg(2+)</name>
        <dbReference type="ChEBI" id="CHEBI:18420"/>
    </cofactor>
</comment>
<keyword evidence="1" id="KW-0233">DNA recombination</keyword>
<keyword evidence="1" id="KW-0347">Helicase</keyword>
<organism evidence="3 4">
    <name type="scientific">Puccinia coronata f. sp. avenae</name>
    <dbReference type="NCBI Taxonomy" id="200324"/>
    <lineage>
        <taxon>Eukaryota</taxon>
        <taxon>Fungi</taxon>
        <taxon>Dikarya</taxon>
        <taxon>Basidiomycota</taxon>
        <taxon>Pucciniomycotina</taxon>
        <taxon>Pucciniomycetes</taxon>
        <taxon>Pucciniales</taxon>
        <taxon>Pucciniaceae</taxon>
        <taxon>Puccinia</taxon>
    </lineage>
</organism>
<keyword evidence="1" id="KW-0378">Hydrolase</keyword>
<dbReference type="EMBL" id="PGCJ01000381">
    <property type="protein sequence ID" value="PLW30326.1"/>
    <property type="molecule type" value="Genomic_DNA"/>
</dbReference>
<gene>
    <name evidence="3" type="ORF">PCANC_24504</name>
</gene>